<feature type="domain" description="AMP-binding enzyme C-terminal" evidence="4">
    <location>
        <begin position="360"/>
        <end position="435"/>
    </location>
</feature>
<dbReference type="PANTHER" id="PTHR43201:SF5">
    <property type="entry name" value="MEDIUM-CHAIN ACYL-COA LIGASE ACSF2, MITOCHONDRIAL"/>
    <property type="match status" value="1"/>
</dbReference>
<keyword evidence="2 5" id="KW-0436">Ligase</keyword>
<dbReference type="Pfam" id="PF13193">
    <property type="entry name" value="AMP-binding_C"/>
    <property type="match status" value="1"/>
</dbReference>
<dbReference type="EMBL" id="JACCBE010000001">
    <property type="protein sequence ID" value="NYD57197.1"/>
    <property type="molecule type" value="Genomic_DNA"/>
</dbReference>
<dbReference type="GO" id="GO:0031956">
    <property type="term" value="F:medium-chain fatty acid-CoA ligase activity"/>
    <property type="evidence" value="ECO:0007669"/>
    <property type="project" value="TreeGrafter"/>
</dbReference>
<dbReference type="PROSITE" id="PS00455">
    <property type="entry name" value="AMP_BINDING"/>
    <property type="match status" value="1"/>
</dbReference>
<dbReference type="InterPro" id="IPR020845">
    <property type="entry name" value="AMP-binding_CS"/>
</dbReference>
<evidence type="ECO:0000313" key="5">
    <source>
        <dbReference type="EMBL" id="NYD57197.1"/>
    </source>
</evidence>
<name>A0A7Y9F079_9ACTN</name>
<dbReference type="Proteomes" id="UP000516957">
    <property type="component" value="Unassembled WGS sequence"/>
</dbReference>
<dbReference type="GO" id="GO:0006631">
    <property type="term" value="P:fatty acid metabolic process"/>
    <property type="evidence" value="ECO:0007669"/>
    <property type="project" value="TreeGrafter"/>
</dbReference>
<accession>A0A7Y9F079</accession>
<feature type="domain" description="AMP-dependent synthetase/ligase" evidence="3">
    <location>
        <begin position="3"/>
        <end position="310"/>
    </location>
</feature>
<dbReference type="CDD" id="cd04433">
    <property type="entry name" value="AFD_class_I"/>
    <property type="match status" value="1"/>
</dbReference>
<dbReference type="Gene3D" id="3.30.300.30">
    <property type="match status" value="1"/>
</dbReference>
<evidence type="ECO:0000313" key="6">
    <source>
        <dbReference type="Proteomes" id="UP000516957"/>
    </source>
</evidence>
<dbReference type="EC" id="6.2.1.-" evidence="5"/>
<dbReference type="Pfam" id="PF00501">
    <property type="entry name" value="AMP-binding"/>
    <property type="match status" value="1"/>
</dbReference>
<dbReference type="InterPro" id="IPR045851">
    <property type="entry name" value="AMP-bd_C_sf"/>
</dbReference>
<evidence type="ECO:0000259" key="3">
    <source>
        <dbReference type="Pfam" id="PF00501"/>
    </source>
</evidence>
<sequence>MLVELGLIRAGAVVVPVNTGFTVAEAAYVVGQSDSVMLVSSSSLRGRCLAEESLAVTADPDVSVQAVVTVGPSSAATTDLDTLLGSAESVSPQDSAARAAAIGPDDVVLMLYTSGTTGFPKGVMHSHRVIGNMSDAAARLELTEDDLTVMYLPLFHIFAVAATVTFMARGAAMVLLEVFEGGASLDLIEGERATVAYGVAPHYLDQIRHPSLAGRDLSSLRLCLAPGSPDLVRMVSEHMGPAISVYGMTETTSMTSLGSVHDPLEVRAETVGRVLPRSKVKVVDEHGDEVEPGVVGHLLVQGSPVMQGYYKRPDATAEAIVDGWFRTGDALALDSDGYLRFVGRITEMFKVGGENVDPIEVESVLMRHPSVAFASVQGVQDERLGEVGLAHVTVVAGETVDGEELRRFARDQLASFKVPRHVVVVDQLPMTASGKVRKFLLREQFLGEDA</sequence>
<organism evidence="5 6">
    <name type="scientific">Nocardioides marinisabuli</name>
    <dbReference type="NCBI Taxonomy" id="419476"/>
    <lineage>
        <taxon>Bacteria</taxon>
        <taxon>Bacillati</taxon>
        <taxon>Actinomycetota</taxon>
        <taxon>Actinomycetes</taxon>
        <taxon>Propionibacteriales</taxon>
        <taxon>Nocardioidaceae</taxon>
        <taxon>Nocardioides</taxon>
    </lineage>
</organism>
<evidence type="ECO:0000256" key="2">
    <source>
        <dbReference type="ARBA" id="ARBA00022598"/>
    </source>
</evidence>
<dbReference type="PANTHER" id="PTHR43201">
    <property type="entry name" value="ACYL-COA SYNTHETASE"/>
    <property type="match status" value="1"/>
</dbReference>
<dbReference type="InterPro" id="IPR042099">
    <property type="entry name" value="ANL_N_sf"/>
</dbReference>
<comment type="similarity">
    <text evidence="1">Belongs to the ATP-dependent AMP-binding enzyme family.</text>
</comment>
<comment type="caution">
    <text evidence="5">The sequence shown here is derived from an EMBL/GenBank/DDBJ whole genome shotgun (WGS) entry which is preliminary data.</text>
</comment>
<dbReference type="Gene3D" id="3.40.50.12780">
    <property type="entry name" value="N-terminal domain of ligase-like"/>
    <property type="match status" value="1"/>
</dbReference>
<protein>
    <submittedName>
        <fullName evidence="5">Fatty-acyl-CoA synthase</fullName>
        <ecNumber evidence="5">6.2.1.-</ecNumber>
    </submittedName>
</protein>
<reference evidence="5 6" key="1">
    <citation type="submission" date="2020-07" db="EMBL/GenBank/DDBJ databases">
        <title>Sequencing the genomes of 1000 actinobacteria strains.</title>
        <authorList>
            <person name="Klenk H.-P."/>
        </authorList>
    </citation>
    <scope>NUCLEOTIDE SEQUENCE [LARGE SCALE GENOMIC DNA]</scope>
    <source>
        <strain evidence="5 6">DSM 18965</strain>
    </source>
</reference>
<dbReference type="SUPFAM" id="SSF56801">
    <property type="entry name" value="Acetyl-CoA synthetase-like"/>
    <property type="match status" value="1"/>
</dbReference>
<proteinExistence type="inferred from homology"/>
<evidence type="ECO:0000259" key="4">
    <source>
        <dbReference type="Pfam" id="PF13193"/>
    </source>
</evidence>
<dbReference type="InterPro" id="IPR025110">
    <property type="entry name" value="AMP-bd_C"/>
</dbReference>
<keyword evidence="6" id="KW-1185">Reference proteome</keyword>
<gene>
    <name evidence="5" type="ORF">BKA08_001435</name>
</gene>
<dbReference type="AlphaFoldDB" id="A0A7Y9F079"/>
<dbReference type="InterPro" id="IPR000873">
    <property type="entry name" value="AMP-dep_synth/lig_dom"/>
</dbReference>
<evidence type="ECO:0000256" key="1">
    <source>
        <dbReference type="ARBA" id="ARBA00006432"/>
    </source>
</evidence>